<accession>A0A444XR72</accession>
<dbReference type="InterPro" id="IPR007527">
    <property type="entry name" value="Znf_SWIM"/>
</dbReference>
<evidence type="ECO:0000259" key="6">
    <source>
        <dbReference type="PROSITE" id="PS50966"/>
    </source>
</evidence>
<dbReference type="InterPro" id="IPR006564">
    <property type="entry name" value="Znf_PMZ"/>
</dbReference>
<evidence type="ECO:0000313" key="7">
    <source>
        <dbReference type="EMBL" id="RYQ92240.1"/>
    </source>
</evidence>
<comment type="caution">
    <text evidence="7">The sequence shown here is derived from an EMBL/GenBank/DDBJ whole genome shotgun (WGS) entry which is preliminary data.</text>
</comment>
<evidence type="ECO:0000256" key="2">
    <source>
        <dbReference type="ARBA" id="ARBA00022771"/>
    </source>
</evidence>
<evidence type="ECO:0000256" key="1">
    <source>
        <dbReference type="ARBA" id="ARBA00022723"/>
    </source>
</evidence>
<evidence type="ECO:0000313" key="8">
    <source>
        <dbReference type="Proteomes" id="UP000289738"/>
    </source>
</evidence>
<dbReference type="GO" id="GO:0008270">
    <property type="term" value="F:zinc ion binding"/>
    <property type="evidence" value="ECO:0007669"/>
    <property type="project" value="UniProtKB-KW"/>
</dbReference>
<organism evidence="7 8">
    <name type="scientific">Arachis hypogaea</name>
    <name type="common">Peanut</name>
    <dbReference type="NCBI Taxonomy" id="3818"/>
    <lineage>
        <taxon>Eukaryota</taxon>
        <taxon>Viridiplantae</taxon>
        <taxon>Streptophyta</taxon>
        <taxon>Embryophyta</taxon>
        <taxon>Tracheophyta</taxon>
        <taxon>Spermatophyta</taxon>
        <taxon>Magnoliopsida</taxon>
        <taxon>eudicotyledons</taxon>
        <taxon>Gunneridae</taxon>
        <taxon>Pentapetalae</taxon>
        <taxon>rosids</taxon>
        <taxon>fabids</taxon>
        <taxon>Fabales</taxon>
        <taxon>Fabaceae</taxon>
        <taxon>Papilionoideae</taxon>
        <taxon>50 kb inversion clade</taxon>
        <taxon>dalbergioids sensu lato</taxon>
        <taxon>Dalbergieae</taxon>
        <taxon>Pterocarpus clade</taxon>
        <taxon>Arachis</taxon>
    </lineage>
</organism>
<dbReference type="InterPro" id="IPR004330">
    <property type="entry name" value="FAR1_DNA_bnd_dom"/>
</dbReference>
<dbReference type="PANTHER" id="PTHR47718:SF13">
    <property type="entry name" value="OS09G0290500 PROTEIN"/>
    <property type="match status" value="1"/>
</dbReference>
<keyword evidence="3" id="KW-0862">Zinc</keyword>
<dbReference type="Proteomes" id="UP000289738">
    <property type="component" value="Chromosome B09"/>
</dbReference>
<dbReference type="PANTHER" id="PTHR47718">
    <property type="entry name" value="OS01G0519700 PROTEIN"/>
    <property type="match status" value="1"/>
</dbReference>
<proteinExistence type="predicted"/>
<gene>
    <name evidence="7" type="ORF">Ahy_B09g098426</name>
</gene>
<dbReference type="Pfam" id="PF03101">
    <property type="entry name" value="FAR1"/>
    <property type="match status" value="1"/>
</dbReference>
<dbReference type="PROSITE" id="PS50966">
    <property type="entry name" value="ZF_SWIM"/>
    <property type="match status" value="1"/>
</dbReference>
<dbReference type="SMART" id="SM00575">
    <property type="entry name" value="ZnF_PMZ"/>
    <property type="match status" value="1"/>
</dbReference>
<name>A0A444XR72_ARAHY</name>
<evidence type="ECO:0000256" key="5">
    <source>
        <dbReference type="SAM" id="MobiDB-lite"/>
    </source>
</evidence>
<sequence length="681" mass="78740">MTFTTLEDAGKFYRNYAKAAGFSTRVRCTNRKGNEIKNQLITCSREEKWKSKISPTEKTNPTAGLNCPARIYIHTLKDVGAWIISKVVLDHSHPCCPSKAEMLKQHRELSMSIRRIIENNEEAGIRPSKTYQSFVVAAGGHRELNFIEKDVKNYITREVRNVSEQEDAKEFGKYLLRMKEKNQNFFFELQLEEDQSIKLAFWADARSRAAFEYFGDVILFDTTYNTNRYNLVCGSFVGVNHHVRNCASMKRALEACMPTTIYRWCIWHIMKKIPSKLNGYKGHADIEQEMSQVVWNSHSKDSFDRNWNDFLLNFGLADNKWLSVCVWVYYAYLYEDCHIWVPIYLDHHFWAGMRSTQRSESMHSFFNKYITRNSSLIQFVKQYDNCLGSREQAERESDAADFHTVIPCATKSSIEAQFQDAYTHAKFREVQAQFRGKANCITRLKNSALGYSVYEVGEQVSSSIFNKFVVTYDSVAAEVKCQCLLFESRGILCRHTLSVLSFEQVSQVSLRYILERWSKKVKRRHTHIKSSHDEPLMEPRSKRFDQLVFRSQNICEFASESDDLTAILHRAYDNVMTEMESLKAKRKGTSSLSHEDANLESVNELQSPPRIRTRGRPKNRLGSKLEKQIANATKKKKTKVLSEINLFDVASAVHSNSSQYQGHVMNYHFRVPVAGDNSLGV</sequence>
<evidence type="ECO:0000256" key="3">
    <source>
        <dbReference type="ARBA" id="ARBA00022833"/>
    </source>
</evidence>
<reference evidence="7 8" key="1">
    <citation type="submission" date="2019-01" db="EMBL/GenBank/DDBJ databases">
        <title>Sequencing of cultivated peanut Arachis hypogaea provides insights into genome evolution and oil improvement.</title>
        <authorList>
            <person name="Chen X."/>
        </authorList>
    </citation>
    <scope>NUCLEOTIDE SEQUENCE [LARGE SCALE GENOMIC DNA]</scope>
    <source>
        <strain evidence="8">cv. Fuhuasheng</strain>
        <tissue evidence="7">Leaves</tissue>
    </source>
</reference>
<keyword evidence="8" id="KW-1185">Reference proteome</keyword>
<dbReference type="AlphaFoldDB" id="A0A444XR72"/>
<dbReference type="Pfam" id="PF04434">
    <property type="entry name" value="SWIM"/>
    <property type="match status" value="1"/>
</dbReference>
<keyword evidence="1" id="KW-0479">Metal-binding</keyword>
<dbReference type="STRING" id="3818.A0A444XR72"/>
<dbReference type="EMBL" id="SDMP01000019">
    <property type="protein sequence ID" value="RYQ92240.1"/>
    <property type="molecule type" value="Genomic_DNA"/>
</dbReference>
<protein>
    <recommendedName>
        <fullName evidence="6">SWIM-type domain-containing protein</fullName>
    </recommendedName>
</protein>
<feature type="region of interest" description="Disordered" evidence="5">
    <location>
        <begin position="585"/>
        <end position="621"/>
    </location>
</feature>
<keyword evidence="2 4" id="KW-0863">Zinc-finger</keyword>
<evidence type="ECO:0000256" key="4">
    <source>
        <dbReference type="PROSITE-ProRule" id="PRU00325"/>
    </source>
</evidence>
<feature type="compositionally biased region" description="Basic residues" evidence="5">
    <location>
        <begin position="611"/>
        <end position="621"/>
    </location>
</feature>
<feature type="domain" description="SWIM-type" evidence="6">
    <location>
        <begin position="468"/>
        <end position="504"/>
    </location>
</feature>